<evidence type="ECO:0000259" key="2">
    <source>
        <dbReference type="Pfam" id="PF13439"/>
    </source>
</evidence>
<protein>
    <submittedName>
        <fullName evidence="3">Glycosyltransferase</fullName>
        <ecNumber evidence="3">2.4.-.-</ecNumber>
    </submittedName>
</protein>
<dbReference type="InterPro" id="IPR028098">
    <property type="entry name" value="Glyco_trans_4-like_N"/>
</dbReference>
<dbReference type="Pfam" id="PF13439">
    <property type="entry name" value="Glyco_transf_4"/>
    <property type="match status" value="1"/>
</dbReference>
<dbReference type="EMBL" id="JAIUJS010000005">
    <property type="protein sequence ID" value="MCA0153707.1"/>
    <property type="molecule type" value="Genomic_DNA"/>
</dbReference>
<keyword evidence="3" id="KW-0808">Transferase</keyword>
<reference evidence="4" key="1">
    <citation type="submission" date="2023-07" db="EMBL/GenBank/DDBJ databases">
        <authorList>
            <person name="Yue Y."/>
        </authorList>
    </citation>
    <scope>NUCLEOTIDE SEQUENCE [LARGE SCALE GENOMIC DNA]</scope>
    <source>
        <strain evidence="4">2Y89</strain>
    </source>
</reference>
<dbReference type="RefSeq" id="WP_224478668.1">
    <property type="nucleotide sequence ID" value="NZ_JAIUJS010000005.1"/>
</dbReference>
<evidence type="ECO:0000313" key="3">
    <source>
        <dbReference type="EMBL" id="MCA0153707.1"/>
    </source>
</evidence>
<dbReference type="GO" id="GO:0016757">
    <property type="term" value="F:glycosyltransferase activity"/>
    <property type="evidence" value="ECO:0007669"/>
    <property type="project" value="UniProtKB-KW"/>
</dbReference>
<dbReference type="Pfam" id="PF00534">
    <property type="entry name" value="Glycos_transf_1"/>
    <property type="match status" value="1"/>
</dbReference>
<sequence>MTKVIQLIDSLDAGGAERLAVTYANILTNKIDGSYLCATRKEGLLKSTIKDEVGFLFLNKKSSLDYNALKQFNKYLKKNNIKVVHAHATSFFFATLAKCLNPKLKIIWHDHYGDSEQLNKRPKWILKFCSLFFNQIFSVNQRLFDWAKNQLWCNDVDYLRNIVALDGVEASTQLKGTEGKRVLCLANLRPQKDHINLFKAFQRVLVKHSEWTLHCVGKDFEDNYSQTVKQFLVRNKLHNSIYFYGSKSDVKNIMSQCEIGVLSSKSEGLPLALLEYGLGELATVVTNVGDCNLVIDSNELGLIVKSENDVALSKALVYYIDNPLQRQKTSSNLKKKVIEDYSKDAVVQKLIKVYSTK</sequence>
<gene>
    <name evidence="3" type="ORF">LBV24_10805</name>
</gene>
<evidence type="ECO:0000259" key="1">
    <source>
        <dbReference type="Pfam" id="PF00534"/>
    </source>
</evidence>
<dbReference type="Proteomes" id="UP001198402">
    <property type="component" value="Unassembled WGS sequence"/>
</dbReference>
<feature type="domain" description="Glycosyltransferase subfamily 4-like N-terminal" evidence="2">
    <location>
        <begin position="14"/>
        <end position="141"/>
    </location>
</feature>
<keyword evidence="4" id="KW-1185">Reference proteome</keyword>
<name>A0ABS7Y503_9FLAO</name>
<dbReference type="Gene3D" id="3.40.50.2000">
    <property type="entry name" value="Glycogen Phosphorylase B"/>
    <property type="match status" value="2"/>
</dbReference>
<evidence type="ECO:0000313" key="4">
    <source>
        <dbReference type="Proteomes" id="UP001198402"/>
    </source>
</evidence>
<dbReference type="EC" id="2.4.-.-" evidence="3"/>
<proteinExistence type="predicted"/>
<dbReference type="PANTHER" id="PTHR12526">
    <property type="entry name" value="GLYCOSYLTRANSFERASE"/>
    <property type="match status" value="1"/>
</dbReference>
<feature type="domain" description="Glycosyl transferase family 1" evidence="1">
    <location>
        <begin position="175"/>
        <end position="335"/>
    </location>
</feature>
<organism evidence="3 4">
    <name type="scientific">Winogradskyella vincentii</name>
    <dbReference type="NCBI Taxonomy" id="2877122"/>
    <lineage>
        <taxon>Bacteria</taxon>
        <taxon>Pseudomonadati</taxon>
        <taxon>Bacteroidota</taxon>
        <taxon>Flavobacteriia</taxon>
        <taxon>Flavobacteriales</taxon>
        <taxon>Flavobacteriaceae</taxon>
        <taxon>Winogradskyella</taxon>
    </lineage>
</organism>
<dbReference type="InterPro" id="IPR001296">
    <property type="entry name" value="Glyco_trans_1"/>
</dbReference>
<accession>A0ABS7Y503</accession>
<comment type="caution">
    <text evidence="3">The sequence shown here is derived from an EMBL/GenBank/DDBJ whole genome shotgun (WGS) entry which is preliminary data.</text>
</comment>
<dbReference type="SUPFAM" id="SSF53756">
    <property type="entry name" value="UDP-Glycosyltransferase/glycogen phosphorylase"/>
    <property type="match status" value="1"/>
</dbReference>
<keyword evidence="3" id="KW-0328">Glycosyltransferase</keyword>